<protein>
    <submittedName>
        <fullName evidence="1">Uncharacterized protein</fullName>
    </submittedName>
</protein>
<proteinExistence type="predicted"/>
<reference evidence="1 2" key="1">
    <citation type="submission" date="2015-02" db="EMBL/GenBank/DDBJ databases">
        <title>Draft genome sequence of Kitasatospora griseola MF730-N6, a bafilomycin, terpentecin and satosporin producer.</title>
        <authorList>
            <person name="Arens J.C."/>
            <person name="Haltli B."/>
            <person name="Kerr R.G."/>
        </authorList>
    </citation>
    <scope>NUCLEOTIDE SEQUENCE [LARGE SCALE GENOMIC DNA]</scope>
    <source>
        <strain evidence="1 2">MF730-N6</strain>
    </source>
</reference>
<gene>
    <name evidence="1" type="ORF">TR51_25660</name>
</gene>
<keyword evidence="2" id="KW-1185">Reference proteome</keyword>
<evidence type="ECO:0000313" key="1">
    <source>
        <dbReference type="EMBL" id="KIQ62426.1"/>
    </source>
</evidence>
<accession>A0A0D0NTC9</accession>
<dbReference type="RefSeq" id="WP_043914411.1">
    <property type="nucleotide sequence ID" value="NZ_JXZB01000004.1"/>
</dbReference>
<name>A0A0D0NTC9_KITGR</name>
<dbReference type="PATRIC" id="fig|2064.6.peg.5457"/>
<evidence type="ECO:0000313" key="2">
    <source>
        <dbReference type="Proteomes" id="UP000032066"/>
    </source>
</evidence>
<dbReference type="AlphaFoldDB" id="A0A0D0NTC9"/>
<comment type="caution">
    <text evidence="1">The sequence shown here is derived from an EMBL/GenBank/DDBJ whole genome shotgun (WGS) entry which is preliminary data.</text>
</comment>
<organism evidence="1 2">
    <name type="scientific">Kitasatospora griseola</name>
    <name type="common">Streptomyces griseolosporeus</name>
    <dbReference type="NCBI Taxonomy" id="2064"/>
    <lineage>
        <taxon>Bacteria</taxon>
        <taxon>Bacillati</taxon>
        <taxon>Actinomycetota</taxon>
        <taxon>Actinomycetes</taxon>
        <taxon>Kitasatosporales</taxon>
        <taxon>Streptomycetaceae</taxon>
        <taxon>Kitasatospora</taxon>
    </lineage>
</organism>
<dbReference type="EMBL" id="JXZB01000004">
    <property type="protein sequence ID" value="KIQ62426.1"/>
    <property type="molecule type" value="Genomic_DNA"/>
</dbReference>
<sequence length="75" mass="8504">MLDMITGTPCLNCEDFAADARYGNFCSKECHREYEGFEEMTKAEVHDLYFADGRKLGMGVAEAITFADDAVRMFF</sequence>
<dbReference type="Proteomes" id="UP000032066">
    <property type="component" value="Unassembled WGS sequence"/>
</dbReference>